<evidence type="ECO:0000313" key="2">
    <source>
        <dbReference type="EMBL" id="DAF60172.1"/>
    </source>
</evidence>
<dbReference type="InterPro" id="IPR001387">
    <property type="entry name" value="Cro/C1-type_HTH"/>
</dbReference>
<protein>
    <submittedName>
        <fullName evidence="2">Helix-turn-helix XRE-family like protein</fullName>
    </submittedName>
</protein>
<dbReference type="SUPFAM" id="SSF47413">
    <property type="entry name" value="lambda repressor-like DNA-binding domains"/>
    <property type="match status" value="1"/>
</dbReference>
<evidence type="ECO:0000259" key="1">
    <source>
        <dbReference type="PROSITE" id="PS50943"/>
    </source>
</evidence>
<accession>A0A8S5TA26</accession>
<reference evidence="2" key="1">
    <citation type="journal article" date="2021" name="Proc. Natl. Acad. Sci. U.S.A.">
        <title>A Catalog of Tens of Thousands of Viruses from Human Metagenomes Reveals Hidden Associations with Chronic Diseases.</title>
        <authorList>
            <person name="Tisza M.J."/>
            <person name="Buck C.B."/>
        </authorList>
    </citation>
    <scope>NUCLEOTIDE SEQUENCE</scope>
    <source>
        <strain evidence="2">CtDwO1</strain>
    </source>
</reference>
<dbReference type="CDD" id="cd00093">
    <property type="entry name" value="HTH_XRE"/>
    <property type="match status" value="1"/>
</dbReference>
<feature type="domain" description="HTH cro/C1-type" evidence="1">
    <location>
        <begin position="12"/>
        <end position="63"/>
    </location>
</feature>
<dbReference type="InterPro" id="IPR010982">
    <property type="entry name" value="Lambda_DNA-bd_dom_sf"/>
</dbReference>
<organism evidence="2">
    <name type="scientific">Podoviridae sp. ctDwO1</name>
    <dbReference type="NCBI Taxonomy" id="2827726"/>
    <lineage>
        <taxon>Viruses</taxon>
        <taxon>Duplodnaviria</taxon>
        <taxon>Heunggongvirae</taxon>
        <taxon>Uroviricota</taxon>
        <taxon>Caudoviricetes</taxon>
    </lineage>
</organism>
<name>A0A8S5TA26_9CAUD</name>
<dbReference type="PROSITE" id="PS50943">
    <property type="entry name" value="HTH_CROC1"/>
    <property type="match status" value="1"/>
</dbReference>
<dbReference type="EMBL" id="BK032784">
    <property type="protein sequence ID" value="DAF60172.1"/>
    <property type="molecule type" value="Genomic_DNA"/>
</dbReference>
<dbReference type="Gene3D" id="1.10.260.40">
    <property type="entry name" value="lambda repressor-like DNA-binding domains"/>
    <property type="match status" value="1"/>
</dbReference>
<dbReference type="Pfam" id="PF01381">
    <property type="entry name" value="HTH_3"/>
    <property type="match status" value="1"/>
</dbReference>
<sequence length="135" mass="14801">MKINKVNIGLTIEQRLNELNMSKAEFGRLIGIPQQNVNRILTRVSIDTDKLIEISEALQYNFFKEYFDDSAIISADRGSIAAGGSITGTTTTIGEVAKSTITNNFGESCNDGKPSPIVQTLTESVATLTRELEMR</sequence>
<proteinExistence type="predicted"/>
<dbReference type="GO" id="GO:0003677">
    <property type="term" value="F:DNA binding"/>
    <property type="evidence" value="ECO:0007669"/>
    <property type="project" value="InterPro"/>
</dbReference>